<reference evidence="3" key="1">
    <citation type="submission" date="2015-07" db="EMBL/GenBank/DDBJ databases">
        <authorList>
            <person name="Rodrigo-Torres Lidia"/>
            <person name="Arahal R.David."/>
        </authorList>
    </citation>
    <scope>NUCLEOTIDE SEQUENCE [LARGE SCALE GENOMIC DNA]</scope>
    <source>
        <strain evidence="3">CECT 4801</strain>
    </source>
</reference>
<evidence type="ECO:0000256" key="1">
    <source>
        <dbReference type="SAM" id="SignalP"/>
    </source>
</evidence>
<sequence length="117" mass="12621">MKLCFCFPNLAKSILAVVLIIAGGSFSHSFADAPHGHTYEIATNGSHVHAEETSEFERPLADHETVHCGANLLALTQDNLLNGPYLLKDNISISLALAFSRVGKLDPPPPRPTFLSI</sequence>
<accession>A0A0M6YC01</accession>
<evidence type="ECO:0000313" key="2">
    <source>
        <dbReference type="EMBL" id="CTQ47625.1"/>
    </source>
</evidence>
<gene>
    <name evidence="2" type="ORF">LAL4801_06087</name>
</gene>
<name>A0A0M6YC01_9HYPH</name>
<proteinExistence type="predicted"/>
<keyword evidence="1" id="KW-0732">Signal</keyword>
<evidence type="ECO:0000313" key="3">
    <source>
        <dbReference type="Proteomes" id="UP000048926"/>
    </source>
</evidence>
<dbReference type="EMBL" id="CXST01000011">
    <property type="protein sequence ID" value="CTQ47625.1"/>
    <property type="molecule type" value="Genomic_DNA"/>
</dbReference>
<dbReference type="AlphaFoldDB" id="A0A0M6YC01"/>
<dbReference type="Proteomes" id="UP000048926">
    <property type="component" value="Unassembled WGS sequence"/>
</dbReference>
<keyword evidence="3" id="KW-1185">Reference proteome</keyword>
<feature type="signal peptide" evidence="1">
    <location>
        <begin position="1"/>
        <end position="31"/>
    </location>
</feature>
<protein>
    <submittedName>
        <fullName evidence="2">Uncharacterized protein</fullName>
    </submittedName>
</protein>
<organism evidence="2 3">
    <name type="scientific">Roseibium aggregatum</name>
    <dbReference type="NCBI Taxonomy" id="187304"/>
    <lineage>
        <taxon>Bacteria</taxon>
        <taxon>Pseudomonadati</taxon>
        <taxon>Pseudomonadota</taxon>
        <taxon>Alphaproteobacteria</taxon>
        <taxon>Hyphomicrobiales</taxon>
        <taxon>Stappiaceae</taxon>
        <taxon>Roseibium</taxon>
    </lineage>
</organism>
<feature type="chain" id="PRO_5005807855" evidence="1">
    <location>
        <begin position="32"/>
        <end position="117"/>
    </location>
</feature>